<dbReference type="PANTHER" id="PTHR43065:SF50">
    <property type="entry name" value="HISTIDINE KINASE"/>
    <property type="match status" value="1"/>
</dbReference>
<dbReference type="Gene3D" id="3.30.450.20">
    <property type="entry name" value="PAS domain"/>
    <property type="match status" value="1"/>
</dbReference>
<dbReference type="InterPro" id="IPR035965">
    <property type="entry name" value="PAS-like_dom_sf"/>
</dbReference>
<dbReference type="InterPro" id="IPR036097">
    <property type="entry name" value="HisK_dim/P_sf"/>
</dbReference>
<proteinExistence type="predicted"/>
<dbReference type="SUPFAM" id="SSF55874">
    <property type="entry name" value="ATPase domain of HSP90 chaperone/DNA topoisomerase II/histidine kinase"/>
    <property type="match status" value="1"/>
</dbReference>
<reference evidence="8 9" key="2">
    <citation type="journal article" date="2011" name="Stand. Genomic Sci.">
        <title>Complete genome sequence of Calditerrivibrio nitroreducens type strain (Yu37-1).</title>
        <authorList>
            <person name="Pitluck S."/>
            <person name="Sikorski J."/>
            <person name="Zeytun A."/>
            <person name="Lapidus A."/>
            <person name="Nolan M."/>
            <person name="Lucas S."/>
            <person name="Hammon N."/>
            <person name="Deshpande S."/>
            <person name="Cheng J.F."/>
            <person name="Tapia R."/>
            <person name="Han C."/>
            <person name="Goodwin L."/>
            <person name="Liolios K."/>
            <person name="Pagani I."/>
            <person name="Ivanova N."/>
            <person name="Mavromatis K."/>
            <person name="Pati A."/>
            <person name="Chen A."/>
            <person name="Palaniappan K."/>
            <person name="Hauser L."/>
            <person name="Chang Y.J."/>
            <person name="Jeffries C.D."/>
            <person name="Detter J.C."/>
            <person name="Brambilla E."/>
            <person name="Djao O.D."/>
            <person name="Rohde M."/>
            <person name="Spring S."/>
            <person name="Goker M."/>
            <person name="Woyke T."/>
            <person name="Bristow J."/>
            <person name="Eisen J.A."/>
            <person name="Markowitz V."/>
            <person name="Hugenholtz P."/>
            <person name="Kyrpides N.C."/>
            <person name="Klenk H.P."/>
            <person name="Land M."/>
        </authorList>
    </citation>
    <scope>NUCLEOTIDE SEQUENCE [LARGE SCALE GENOMIC DNA]</scope>
    <source>
        <strain evidence="9">DSM 19672 / NBRC 101217 / Yu37-1</strain>
    </source>
</reference>
<dbReference type="Proteomes" id="UP000007039">
    <property type="component" value="Chromosome"/>
</dbReference>
<keyword evidence="5" id="KW-0175">Coiled coil</keyword>
<evidence type="ECO:0000313" key="9">
    <source>
        <dbReference type="Proteomes" id="UP000007039"/>
    </source>
</evidence>
<comment type="catalytic activity">
    <reaction evidence="1">
        <text>ATP + protein L-histidine = ADP + protein N-phospho-L-histidine.</text>
        <dbReference type="EC" id="2.7.13.3"/>
    </reaction>
</comment>
<dbReference type="InterPro" id="IPR011006">
    <property type="entry name" value="CheY-like_superfamily"/>
</dbReference>
<dbReference type="EMBL" id="CP002347">
    <property type="protein sequence ID" value="ADR18710.1"/>
    <property type="molecule type" value="Genomic_DNA"/>
</dbReference>
<feature type="modified residue" description="4-aspartylphosphate" evidence="4">
    <location>
        <position position="464"/>
    </location>
</feature>
<dbReference type="InterPro" id="IPR005467">
    <property type="entry name" value="His_kinase_dom"/>
</dbReference>
<dbReference type="OrthoDB" id="9806995at2"/>
<dbReference type="CDD" id="cd00156">
    <property type="entry name" value="REC"/>
    <property type="match status" value="1"/>
</dbReference>
<dbReference type="GO" id="GO:0000155">
    <property type="term" value="F:phosphorelay sensor kinase activity"/>
    <property type="evidence" value="ECO:0007669"/>
    <property type="project" value="InterPro"/>
</dbReference>
<evidence type="ECO:0000256" key="3">
    <source>
        <dbReference type="ARBA" id="ARBA00022553"/>
    </source>
</evidence>
<dbReference type="STRING" id="768670.Calni_0799"/>
<protein>
    <recommendedName>
        <fullName evidence="2">histidine kinase</fullName>
        <ecNumber evidence="2">2.7.13.3</ecNumber>
    </recommendedName>
</protein>
<organism evidence="8 9">
    <name type="scientific">Calditerrivibrio nitroreducens (strain DSM 19672 / NBRC 101217 / Yu37-1)</name>
    <dbReference type="NCBI Taxonomy" id="768670"/>
    <lineage>
        <taxon>Bacteria</taxon>
        <taxon>Pseudomonadati</taxon>
        <taxon>Deferribacterota</taxon>
        <taxon>Deferribacteres</taxon>
        <taxon>Deferribacterales</taxon>
        <taxon>Calditerrivibrionaceae</taxon>
    </lineage>
</organism>
<dbReference type="PROSITE" id="PS50109">
    <property type="entry name" value="HIS_KIN"/>
    <property type="match status" value="1"/>
</dbReference>
<dbReference type="InterPro" id="IPR003661">
    <property type="entry name" value="HisK_dim/P_dom"/>
</dbReference>
<dbReference type="PROSITE" id="PS50110">
    <property type="entry name" value="RESPONSE_REGULATORY"/>
    <property type="match status" value="1"/>
</dbReference>
<gene>
    <name evidence="8" type="ordered locus">Calni_0799</name>
</gene>
<dbReference type="Gene3D" id="3.40.50.2300">
    <property type="match status" value="1"/>
</dbReference>
<accession>E4TGV0</accession>
<feature type="domain" description="Histidine kinase" evidence="6">
    <location>
        <begin position="162"/>
        <end position="408"/>
    </location>
</feature>
<dbReference type="Pfam" id="PF00072">
    <property type="entry name" value="Response_reg"/>
    <property type="match status" value="1"/>
</dbReference>
<dbReference type="PANTHER" id="PTHR43065">
    <property type="entry name" value="SENSOR HISTIDINE KINASE"/>
    <property type="match status" value="1"/>
</dbReference>
<dbReference type="KEGG" id="cni:Calni_0799"/>
<evidence type="ECO:0000256" key="4">
    <source>
        <dbReference type="PROSITE-ProRule" id="PRU00169"/>
    </source>
</evidence>
<dbReference type="PRINTS" id="PR00344">
    <property type="entry name" value="BCTRLSENSOR"/>
</dbReference>
<dbReference type="eggNOG" id="COG2197">
    <property type="taxonomic scope" value="Bacteria"/>
</dbReference>
<dbReference type="Gene3D" id="1.10.287.130">
    <property type="match status" value="1"/>
</dbReference>
<feature type="domain" description="Response regulatory" evidence="7">
    <location>
        <begin position="414"/>
        <end position="531"/>
    </location>
</feature>
<dbReference type="InterPro" id="IPR000014">
    <property type="entry name" value="PAS"/>
</dbReference>
<name>E4TGV0_CALNY</name>
<evidence type="ECO:0000259" key="6">
    <source>
        <dbReference type="PROSITE" id="PS50109"/>
    </source>
</evidence>
<keyword evidence="8" id="KW-0418">Kinase</keyword>
<evidence type="ECO:0000259" key="7">
    <source>
        <dbReference type="PROSITE" id="PS50110"/>
    </source>
</evidence>
<dbReference type="SUPFAM" id="SSF52172">
    <property type="entry name" value="CheY-like"/>
    <property type="match status" value="1"/>
</dbReference>
<dbReference type="eggNOG" id="COG4191">
    <property type="taxonomic scope" value="Bacteria"/>
</dbReference>
<keyword evidence="3 4" id="KW-0597">Phosphoprotein</keyword>
<dbReference type="SUPFAM" id="SSF55785">
    <property type="entry name" value="PYP-like sensor domain (PAS domain)"/>
    <property type="match status" value="1"/>
</dbReference>
<keyword evidence="8" id="KW-0808">Transferase</keyword>
<keyword evidence="9" id="KW-1185">Reference proteome</keyword>
<evidence type="ECO:0000256" key="5">
    <source>
        <dbReference type="SAM" id="Coils"/>
    </source>
</evidence>
<dbReference type="SUPFAM" id="SSF47384">
    <property type="entry name" value="Homodimeric domain of signal transducing histidine kinase"/>
    <property type="match status" value="1"/>
</dbReference>
<dbReference type="Pfam" id="PF13426">
    <property type="entry name" value="PAS_9"/>
    <property type="match status" value="1"/>
</dbReference>
<dbReference type="SMART" id="SM00387">
    <property type="entry name" value="HATPase_c"/>
    <property type="match status" value="1"/>
</dbReference>
<dbReference type="RefSeq" id="WP_013450923.1">
    <property type="nucleotide sequence ID" value="NC_014758.1"/>
</dbReference>
<sequence>MSKNALDIIKDIFGDAINITPNIYLLLDDHYNILFANGSFLKKFKFTDARDVVGKKISDIIKSSSIQTFLTKIRDEEYVYNYELIVGEEEQIFFTANVYNKFIDNRFFYLLMMRDTSEDVKREMELHRLTMELEDAKDEILKSREKLVQQEKLVSIGMLAAGIAHEINNPLGFIKSNFETLVGYAKMLLSAIDKMNELIVENQEIVAGFNQVKKSNKIDFIAEDLGDLEKDSEGGFKRIIDIINALRNFSRQEMDKKDLYLLSEIIEESLTITHNKTKHVAQVEKDINGDLEIVCSKTEIVQVLINLIVNAAHALEEVEKENKRIIVRGYTDGQYAVIEVEDNGPGIPKHIKNKIFDPFFTTKPVGKGTGLGLYISYDIVVNKHSGMLEMETAEGVGTTFRIKIPKNLESKKIKVLVVDDFESVADALANGLNATDKYVAEISTSGFDAGVKIHSMKPDVVLLDYHMPGINGYDVAKKIKESKDTKDIKIIVYSGNFDKEIIKNLKSLGVDYILHKPFFVSELCQIIDAIMVGGTDGNS</sequence>
<feature type="coiled-coil region" evidence="5">
    <location>
        <begin position="126"/>
        <end position="153"/>
    </location>
</feature>
<dbReference type="InterPro" id="IPR036890">
    <property type="entry name" value="HATPase_C_sf"/>
</dbReference>
<dbReference type="InterPro" id="IPR003594">
    <property type="entry name" value="HATPase_dom"/>
</dbReference>
<dbReference type="CDD" id="cd00082">
    <property type="entry name" value="HisKA"/>
    <property type="match status" value="1"/>
</dbReference>
<evidence type="ECO:0000256" key="1">
    <source>
        <dbReference type="ARBA" id="ARBA00000085"/>
    </source>
</evidence>
<evidence type="ECO:0000313" key="8">
    <source>
        <dbReference type="EMBL" id="ADR18710.1"/>
    </source>
</evidence>
<dbReference type="SMART" id="SM00448">
    <property type="entry name" value="REC"/>
    <property type="match status" value="1"/>
</dbReference>
<dbReference type="InterPro" id="IPR004358">
    <property type="entry name" value="Sig_transdc_His_kin-like_C"/>
</dbReference>
<dbReference type="Gene3D" id="3.30.565.10">
    <property type="entry name" value="Histidine kinase-like ATPase, C-terminal domain"/>
    <property type="match status" value="1"/>
</dbReference>
<dbReference type="Pfam" id="PF02518">
    <property type="entry name" value="HATPase_c"/>
    <property type="match status" value="1"/>
</dbReference>
<dbReference type="EC" id="2.7.13.3" evidence="2"/>
<evidence type="ECO:0000256" key="2">
    <source>
        <dbReference type="ARBA" id="ARBA00012438"/>
    </source>
</evidence>
<dbReference type="AlphaFoldDB" id="E4TGV0"/>
<dbReference type="HOGENOM" id="CLU_000445_114_39_0"/>
<dbReference type="InterPro" id="IPR001789">
    <property type="entry name" value="Sig_transdc_resp-reg_receiver"/>
</dbReference>
<reference key="1">
    <citation type="submission" date="2010-11" db="EMBL/GenBank/DDBJ databases">
        <title>The complete genome of chromosome of Calditerrivibrio nitroreducens DSM 19672.</title>
        <authorList>
            <consortium name="US DOE Joint Genome Institute (JGI-PGF)"/>
            <person name="Lucas S."/>
            <person name="Copeland A."/>
            <person name="Lapidus A."/>
            <person name="Bruce D."/>
            <person name="Goodwin L."/>
            <person name="Pitluck S."/>
            <person name="Kyrpides N."/>
            <person name="Mavromatis K."/>
            <person name="Ivanova N."/>
            <person name="Mikhailova N."/>
            <person name="Zeytun A."/>
            <person name="Brettin T."/>
            <person name="Detter J.C."/>
            <person name="Tapia R."/>
            <person name="Han C."/>
            <person name="Land M."/>
            <person name="Hauser L."/>
            <person name="Markowitz V."/>
            <person name="Cheng J.-F."/>
            <person name="Hugenholtz P."/>
            <person name="Woyke T."/>
            <person name="Wu D."/>
            <person name="Spring S."/>
            <person name="Schroeder M."/>
            <person name="Brambilla E."/>
            <person name="Klenk H.-P."/>
            <person name="Eisen J.A."/>
        </authorList>
    </citation>
    <scope>NUCLEOTIDE SEQUENCE [LARGE SCALE GENOMIC DNA]</scope>
    <source>
        <strain>DSM 19672</strain>
    </source>
</reference>